<proteinExistence type="predicted"/>
<organism evidence="1 2">
    <name type="scientific">Dentiscutata heterogama</name>
    <dbReference type="NCBI Taxonomy" id="1316150"/>
    <lineage>
        <taxon>Eukaryota</taxon>
        <taxon>Fungi</taxon>
        <taxon>Fungi incertae sedis</taxon>
        <taxon>Mucoromycota</taxon>
        <taxon>Glomeromycotina</taxon>
        <taxon>Glomeromycetes</taxon>
        <taxon>Diversisporales</taxon>
        <taxon>Gigasporaceae</taxon>
        <taxon>Dentiscutata</taxon>
    </lineage>
</organism>
<protein>
    <submittedName>
        <fullName evidence="1">16449_t:CDS:1</fullName>
    </submittedName>
</protein>
<accession>A0ACA9K2J7</accession>
<dbReference type="EMBL" id="CAJVPU010000343">
    <property type="protein sequence ID" value="CAG8447689.1"/>
    <property type="molecule type" value="Genomic_DNA"/>
</dbReference>
<keyword evidence="2" id="KW-1185">Reference proteome</keyword>
<gene>
    <name evidence="1" type="ORF">DHETER_LOCUS665</name>
</gene>
<name>A0ACA9K2J7_9GLOM</name>
<evidence type="ECO:0000313" key="1">
    <source>
        <dbReference type="EMBL" id="CAG8447689.1"/>
    </source>
</evidence>
<dbReference type="Proteomes" id="UP000789702">
    <property type="component" value="Unassembled WGS sequence"/>
</dbReference>
<comment type="caution">
    <text evidence="1">The sequence shown here is derived from an EMBL/GenBank/DDBJ whole genome shotgun (WGS) entry which is preliminary data.</text>
</comment>
<sequence length="101" mass="11743">MPKRSKNKQYNQRRHLKKARSAIKKPLQESTNNSLTEDSNSVQDIVFNEKDLLQEALEIKMDLSAARSQRKSMAKKNEESTEYGNIPADELFDNLFNEKKN</sequence>
<evidence type="ECO:0000313" key="2">
    <source>
        <dbReference type="Proteomes" id="UP000789702"/>
    </source>
</evidence>
<reference evidence="1" key="1">
    <citation type="submission" date="2021-06" db="EMBL/GenBank/DDBJ databases">
        <authorList>
            <person name="Kallberg Y."/>
            <person name="Tangrot J."/>
            <person name="Rosling A."/>
        </authorList>
    </citation>
    <scope>NUCLEOTIDE SEQUENCE</scope>
    <source>
        <strain evidence="1">IL203A</strain>
    </source>
</reference>